<comment type="caution">
    <text evidence="6">The sequence shown here is derived from an EMBL/GenBank/DDBJ whole genome shotgun (WGS) entry which is preliminary data.</text>
</comment>
<dbReference type="EMBL" id="CAJOBC010000485">
    <property type="protein sequence ID" value="CAF3591857.1"/>
    <property type="molecule type" value="Genomic_DNA"/>
</dbReference>
<gene>
    <name evidence="6" type="ORF">GPM918_LOCUS3797</name>
    <name evidence="7" type="ORF">OVA965_LOCUS17190</name>
    <name evidence="8" type="ORF">SRO942_LOCUS3797</name>
    <name evidence="9" type="ORF">TMI583_LOCUS17200</name>
</gene>
<feature type="region of interest" description="Disordered" evidence="3">
    <location>
        <begin position="683"/>
        <end position="703"/>
    </location>
</feature>
<evidence type="ECO:0000256" key="3">
    <source>
        <dbReference type="SAM" id="MobiDB-lite"/>
    </source>
</evidence>
<dbReference type="PANTHER" id="PTHR11216:SF174">
    <property type="entry name" value="GH06923P"/>
    <property type="match status" value="1"/>
</dbReference>
<feature type="domain" description="EF-hand" evidence="5">
    <location>
        <begin position="146"/>
        <end position="181"/>
    </location>
</feature>
<feature type="compositionally biased region" description="Polar residues" evidence="3">
    <location>
        <begin position="615"/>
        <end position="630"/>
    </location>
</feature>
<dbReference type="Proteomes" id="UP000663829">
    <property type="component" value="Unassembled WGS sequence"/>
</dbReference>
<evidence type="ECO:0000313" key="10">
    <source>
        <dbReference type="Proteomes" id="UP000663829"/>
    </source>
</evidence>
<sequence>MIGAYQFIYEYYFSQADSNDHGITSSIEASNFLQRSNLKSDVLKDIWGLADPNGKGYLDRHAFYIALKFVALAQNNLQLNYDNLYQELPPPNLGEIPQSVHMLVDDSWHINATARCTFDRAFDKLCGINNKLPGSQVKTILLKSGLSADLLHRIWDLSDYDQDGALDREEFAIAMFLIHRIKQELTKELPDKLPLNLLPIKVRRISGDISGVLPSTVTTISPKKHEDSWIVSPEEKQRFDVLFQSLDTDKDGFIIGTDVFQTFLASGLPNFVLSHIWNICDIGQTGKLNSEQFALAAYLINQKLQGNYNIPMELTMEMMPPSLRPKTFHINESDNQELQQLLNEVSQLTGEKSLHEIQLNERDQLIKQKRSELASLELHVETVVKTLNEREQRQTEKQNDLYDIEEKKRKAVQHINDLKQQISTEEQSIQQIQEKLHVLAVDYDVQQQNDVRIKNSVDQLKLEKNSFETKLMTKQQTLSQMTHDLEKFRYITENQKKLLDDYMGSNDQQEISELIIKFKQITDLSNNLPSVSVPPPSQRTIPLSTSSGKISASNSMTGEFTNQANFVANFPVQSTQMSSSNSHPQGFSVDPFGLPATSVGSTVTNAHFGDGDPFASSTTTDPFGFPTSSAGGAEVGGETHIDNSDPFQQNVSSKFAATHDLIKKSMANRSKTPNPNMFSLNSSVKVEQPQRPQSAMDSVFKTAPNQSQAFNDLLDIFS</sequence>
<dbReference type="EMBL" id="CAJNOQ010000485">
    <property type="protein sequence ID" value="CAF0806425.1"/>
    <property type="molecule type" value="Genomic_DNA"/>
</dbReference>
<feature type="coiled-coil region" evidence="2">
    <location>
        <begin position="331"/>
        <end position="358"/>
    </location>
</feature>
<feature type="compositionally biased region" description="Polar residues" evidence="3">
    <location>
        <begin position="683"/>
        <end position="696"/>
    </location>
</feature>
<evidence type="ECO:0000259" key="4">
    <source>
        <dbReference type="PROSITE" id="PS50031"/>
    </source>
</evidence>
<feature type="region of interest" description="Disordered" evidence="3">
    <location>
        <begin position="610"/>
        <end position="646"/>
    </location>
</feature>
<dbReference type="Proteomes" id="UP000677228">
    <property type="component" value="Unassembled WGS sequence"/>
</dbReference>
<dbReference type="SMART" id="SM00054">
    <property type="entry name" value="EFh"/>
    <property type="match status" value="4"/>
</dbReference>
<dbReference type="InterPro" id="IPR002048">
    <property type="entry name" value="EF_hand_dom"/>
</dbReference>
<evidence type="ECO:0000313" key="9">
    <source>
        <dbReference type="EMBL" id="CAF3822467.1"/>
    </source>
</evidence>
<dbReference type="AlphaFoldDB" id="A0A813T2K6"/>
<protein>
    <recommendedName>
        <fullName evidence="11">Epidermal growth factor receptor substrate 15-like 1</fullName>
    </recommendedName>
</protein>
<feature type="domain" description="EH" evidence="4">
    <location>
        <begin position="114"/>
        <end position="204"/>
    </location>
</feature>
<dbReference type="Pfam" id="PF12763">
    <property type="entry name" value="EH"/>
    <property type="match status" value="3"/>
</dbReference>
<dbReference type="EMBL" id="CAJNOK010008175">
    <property type="protein sequence ID" value="CAF1056296.1"/>
    <property type="molecule type" value="Genomic_DNA"/>
</dbReference>
<name>A0A813T2K6_9BILA</name>
<dbReference type="PANTHER" id="PTHR11216">
    <property type="entry name" value="EH DOMAIN"/>
    <property type="match status" value="1"/>
</dbReference>
<feature type="compositionally biased region" description="Polar residues" evidence="3">
    <location>
        <begin position="538"/>
        <end position="552"/>
    </location>
</feature>
<organism evidence="6 10">
    <name type="scientific">Didymodactylos carnosus</name>
    <dbReference type="NCBI Taxonomy" id="1234261"/>
    <lineage>
        <taxon>Eukaryota</taxon>
        <taxon>Metazoa</taxon>
        <taxon>Spiralia</taxon>
        <taxon>Gnathifera</taxon>
        <taxon>Rotifera</taxon>
        <taxon>Eurotatoria</taxon>
        <taxon>Bdelloidea</taxon>
        <taxon>Philodinida</taxon>
        <taxon>Philodinidae</taxon>
        <taxon>Didymodactylos</taxon>
    </lineage>
</organism>
<feature type="coiled-coil region" evidence="2">
    <location>
        <begin position="401"/>
        <end position="477"/>
    </location>
</feature>
<dbReference type="PROSITE" id="PS00018">
    <property type="entry name" value="EF_HAND_1"/>
    <property type="match status" value="1"/>
</dbReference>
<feature type="domain" description="EF-hand" evidence="5">
    <location>
        <begin position="38"/>
        <end position="73"/>
    </location>
</feature>
<dbReference type="Proteomes" id="UP000681722">
    <property type="component" value="Unassembled WGS sequence"/>
</dbReference>
<dbReference type="GO" id="GO:0005509">
    <property type="term" value="F:calcium ion binding"/>
    <property type="evidence" value="ECO:0007669"/>
    <property type="project" value="InterPro"/>
</dbReference>
<keyword evidence="1" id="KW-0106">Calcium</keyword>
<dbReference type="GO" id="GO:0006897">
    <property type="term" value="P:endocytosis"/>
    <property type="evidence" value="ECO:0007669"/>
    <property type="project" value="TreeGrafter"/>
</dbReference>
<dbReference type="GO" id="GO:0005886">
    <property type="term" value="C:plasma membrane"/>
    <property type="evidence" value="ECO:0007669"/>
    <property type="project" value="TreeGrafter"/>
</dbReference>
<evidence type="ECO:0000256" key="2">
    <source>
        <dbReference type="SAM" id="Coils"/>
    </source>
</evidence>
<dbReference type="OrthoDB" id="524326at2759"/>
<dbReference type="PROSITE" id="PS50031">
    <property type="entry name" value="EH"/>
    <property type="match status" value="3"/>
</dbReference>
<feature type="domain" description="EH" evidence="4">
    <location>
        <begin position="9"/>
        <end position="89"/>
    </location>
</feature>
<dbReference type="GO" id="GO:0016197">
    <property type="term" value="P:endosomal transport"/>
    <property type="evidence" value="ECO:0007669"/>
    <property type="project" value="TreeGrafter"/>
</dbReference>
<evidence type="ECO:0000313" key="8">
    <source>
        <dbReference type="EMBL" id="CAF3591857.1"/>
    </source>
</evidence>
<keyword evidence="2" id="KW-0175">Coiled coil</keyword>
<dbReference type="PROSITE" id="PS50222">
    <property type="entry name" value="EF_HAND_2"/>
    <property type="match status" value="3"/>
</dbReference>
<keyword evidence="10" id="KW-1185">Reference proteome</keyword>
<feature type="domain" description="EF-hand" evidence="5">
    <location>
        <begin position="234"/>
        <end position="269"/>
    </location>
</feature>
<evidence type="ECO:0000256" key="1">
    <source>
        <dbReference type="ARBA" id="ARBA00022837"/>
    </source>
</evidence>
<evidence type="ECO:0000313" key="7">
    <source>
        <dbReference type="EMBL" id="CAF1056296.1"/>
    </source>
</evidence>
<proteinExistence type="predicted"/>
<dbReference type="InterPro" id="IPR011992">
    <property type="entry name" value="EF-hand-dom_pair"/>
</dbReference>
<feature type="domain" description="EH" evidence="4">
    <location>
        <begin position="235"/>
        <end position="325"/>
    </location>
</feature>
<dbReference type="Proteomes" id="UP000682733">
    <property type="component" value="Unassembled WGS sequence"/>
</dbReference>
<dbReference type="SUPFAM" id="SSF47473">
    <property type="entry name" value="EF-hand"/>
    <property type="match status" value="3"/>
</dbReference>
<evidence type="ECO:0000259" key="5">
    <source>
        <dbReference type="PROSITE" id="PS50222"/>
    </source>
</evidence>
<reference evidence="6" key="1">
    <citation type="submission" date="2021-02" db="EMBL/GenBank/DDBJ databases">
        <authorList>
            <person name="Nowell W R."/>
        </authorList>
    </citation>
    <scope>NUCLEOTIDE SEQUENCE</scope>
</reference>
<evidence type="ECO:0000313" key="6">
    <source>
        <dbReference type="EMBL" id="CAF0806425.1"/>
    </source>
</evidence>
<dbReference type="CDD" id="cd00052">
    <property type="entry name" value="EH"/>
    <property type="match status" value="3"/>
</dbReference>
<accession>A0A813T2K6</accession>
<dbReference type="InterPro" id="IPR018247">
    <property type="entry name" value="EF_Hand_1_Ca_BS"/>
</dbReference>
<dbReference type="GO" id="GO:0005737">
    <property type="term" value="C:cytoplasm"/>
    <property type="evidence" value="ECO:0007669"/>
    <property type="project" value="TreeGrafter"/>
</dbReference>
<dbReference type="InterPro" id="IPR000261">
    <property type="entry name" value="EH_dom"/>
</dbReference>
<dbReference type="EMBL" id="CAJOBA010008188">
    <property type="protein sequence ID" value="CAF3822467.1"/>
    <property type="molecule type" value="Genomic_DNA"/>
</dbReference>
<evidence type="ECO:0008006" key="11">
    <source>
        <dbReference type="Google" id="ProtNLM"/>
    </source>
</evidence>
<feature type="region of interest" description="Disordered" evidence="3">
    <location>
        <begin position="529"/>
        <end position="552"/>
    </location>
</feature>
<dbReference type="SMART" id="SM00027">
    <property type="entry name" value="EH"/>
    <property type="match status" value="3"/>
</dbReference>
<dbReference type="Gene3D" id="1.10.238.10">
    <property type="entry name" value="EF-hand"/>
    <property type="match status" value="3"/>
</dbReference>